<dbReference type="InterPro" id="IPR051720">
    <property type="entry name" value="rRNA_MeTrfase/Polyamine_Synth"/>
</dbReference>
<gene>
    <name evidence="2" type="ordered locus">Arcve_1704</name>
</gene>
<evidence type="ECO:0000259" key="1">
    <source>
        <dbReference type="Pfam" id="PF05175"/>
    </source>
</evidence>
<dbReference type="STRING" id="693661.Arcve_1704"/>
<keyword evidence="2" id="KW-0808">Transferase</keyword>
<proteinExistence type="predicted"/>
<dbReference type="EMBL" id="CP002588">
    <property type="protein sequence ID" value="AEA47703.1"/>
    <property type="molecule type" value="Genomic_DNA"/>
</dbReference>
<dbReference type="Proteomes" id="UP000008136">
    <property type="component" value="Chromosome"/>
</dbReference>
<evidence type="ECO:0000313" key="3">
    <source>
        <dbReference type="Proteomes" id="UP000008136"/>
    </source>
</evidence>
<dbReference type="eggNOG" id="arCOG00910">
    <property type="taxonomic scope" value="Archaea"/>
</dbReference>
<dbReference type="GO" id="GO:0008168">
    <property type="term" value="F:methyltransferase activity"/>
    <property type="evidence" value="ECO:0007669"/>
    <property type="project" value="UniProtKB-KW"/>
</dbReference>
<dbReference type="AlphaFoldDB" id="F2KQH0"/>
<dbReference type="KEGG" id="ave:Arcve_1704"/>
<reference evidence="2 3" key="1">
    <citation type="submission" date="2011-03" db="EMBL/GenBank/DDBJ databases">
        <title>The complete genome of Archaeoglobus veneficus SNP6.</title>
        <authorList>
            <consortium name="US DOE Joint Genome Institute (JGI-PGF)"/>
            <person name="Lucas S."/>
            <person name="Copeland A."/>
            <person name="Lapidus A."/>
            <person name="Bruce D."/>
            <person name="Goodwin L."/>
            <person name="Pitluck S."/>
            <person name="Kyrpides N."/>
            <person name="Mavromatis K."/>
            <person name="Pagani I."/>
            <person name="Ivanova N."/>
            <person name="Mikhailova N."/>
            <person name="Lu M."/>
            <person name="Detter J.C."/>
            <person name="Tapia R."/>
            <person name="Han C."/>
            <person name="Land M."/>
            <person name="Hauser L."/>
            <person name="Markowitz V."/>
            <person name="Cheng J.-F."/>
            <person name="Hugenholtz P."/>
            <person name="Woyke T."/>
            <person name="Wu D."/>
            <person name="Spring S."/>
            <person name="Brambilla E."/>
            <person name="Klenk H.-P."/>
            <person name="Eisen J.A."/>
        </authorList>
    </citation>
    <scope>NUCLEOTIDE SEQUENCE [LARGE SCALE GENOMIC DNA]</scope>
    <source>
        <strain evidence="3">SNP6</strain>
    </source>
</reference>
<dbReference type="InterPro" id="IPR029063">
    <property type="entry name" value="SAM-dependent_MTases_sf"/>
</dbReference>
<dbReference type="Pfam" id="PF05175">
    <property type="entry name" value="MTS"/>
    <property type="match status" value="1"/>
</dbReference>
<dbReference type="PANTHER" id="PTHR23290">
    <property type="entry name" value="RRNA N6-ADENOSINE-METHYLTRANSFERASE METTL5"/>
    <property type="match status" value="1"/>
</dbReference>
<dbReference type="Gene3D" id="3.40.50.150">
    <property type="entry name" value="Vaccinia Virus protein VP39"/>
    <property type="match status" value="1"/>
</dbReference>
<keyword evidence="3" id="KW-1185">Reference proteome</keyword>
<dbReference type="SUPFAM" id="SSF53335">
    <property type="entry name" value="S-adenosyl-L-methionine-dependent methyltransferases"/>
    <property type="match status" value="1"/>
</dbReference>
<keyword evidence="2" id="KW-0489">Methyltransferase</keyword>
<feature type="domain" description="Methyltransferase small" evidence="1">
    <location>
        <begin position="51"/>
        <end position="130"/>
    </location>
</feature>
<protein>
    <submittedName>
        <fullName evidence="2">Ribosomal L11 methyltransferase</fullName>
    </submittedName>
</protein>
<sequence length="201" mass="22833">MEIAVMKKELAMVLESLEGFPHPKIKLEQYVTPPSLAAEMAVNAKLIDEPRLVYDLGCGTGMLAIAASLLGMDAVGFDIDIEALKVARKNAKKVGVYVDFVACRVSDVSVKVRAVTIMNPPFGIQRRKADRPFLEKAMEISDTIYSVHSAGSEPFIRRLCEEKRFEITHLWRYSIPLKRTYSFHEKEFKHIAVEVYRLRRC</sequence>
<dbReference type="InterPro" id="IPR007848">
    <property type="entry name" value="Small_mtfrase_dom"/>
</dbReference>
<dbReference type="HOGENOM" id="CLU_074702_1_0_2"/>
<dbReference type="CDD" id="cd02440">
    <property type="entry name" value="AdoMet_MTases"/>
    <property type="match status" value="1"/>
</dbReference>
<accession>F2KQH0</accession>
<dbReference type="GO" id="GO:0032259">
    <property type="term" value="P:methylation"/>
    <property type="evidence" value="ECO:0007669"/>
    <property type="project" value="UniProtKB-KW"/>
</dbReference>
<dbReference type="PANTHER" id="PTHR23290:SF0">
    <property type="entry name" value="RRNA N6-ADENOSINE-METHYLTRANSFERASE METTL5"/>
    <property type="match status" value="1"/>
</dbReference>
<name>F2KQH0_ARCVS</name>
<evidence type="ECO:0000313" key="2">
    <source>
        <dbReference type="EMBL" id="AEA47703.1"/>
    </source>
</evidence>
<organism evidence="2 3">
    <name type="scientific">Archaeoglobus veneficus (strain DSM 11195 / SNP6)</name>
    <dbReference type="NCBI Taxonomy" id="693661"/>
    <lineage>
        <taxon>Archaea</taxon>
        <taxon>Methanobacteriati</taxon>
        <taxon>Methanobacteriota</taxon>
        <taxon>Archaeoglobi</taxon>
        <taxon>Archaeoglobales</taxon>
        <taxon>Archaeoglobaceae</taxon>
        <taxon>Archaeoglobus</taxon>
    </lineage>
</organism>